<feature type="compositionally biased region" description="Low complexity" evidence="1">
    <location>
        <begin position="29"/>
        <end position="46"/>
    </location>
</feature>
<evidence type="ECO:0000256" key="1">
    <source>
        <dbReference type="SAM" id="MobiDB-lite"/>
    </source>
</evidence>
<gene>
    <name evidence="2" type="ORF">UFOPK3564_00536</name>
</gene>
<feature type="region of interest" description="Disordered" evidence="1">
    <location>
        <begin position="1"/>
        <end position="92"/>
    </location>
</feature>
<accession>A0A6J7G6W7</accession>
<dbReference type="EMBL" id="CAFBMK010000018">
    <property type="protein sequence ID" value="CAB4900390.1"/>
    <property type="molecule type" value="Genomic_DNA"/>
</dbReference>
<proteinExistence type="predicted"/>
<dbReference type="AlphaFoldDB" id="A0A6J7G6W7"/>
<feature type="compositionally biased region" description="Low complexity" evidence="1">
    <location>
        <begin position="77"/>
        <end position="88"/>
    </location>
</feature>
<organism evidence="2">
    <name type="scientific">freshwater metagenome</name>
    <dbReference type="NCBI Taxonomy" id="449393"/>
    <lineage>
        <taxon>unclassified sequences</taxon>
        <taxon>metagenomes</taxon>
        <taxon>ecological metagenomes</taxon>
    </lineage>
</organism>
<feature type="compositionally biased region" description="Basic and acidic residues" evidence="1">
    <location>
        <begin position="19"/>
        <end position="28"/>
    </location>
</feature>
<protein>
    <submittedName>
        <fullName evidence="2">Unannotated protein</fullName>
    </submittedName>
</protein>
<sequence length="242" mass="26057">MTARRARGLDALSEIPKIIPDDPARRGDAPATADETPAPVAAPAKAKAPRRRAPTQVTSAPENPPAVSAPAPPRQRSSAVAPTAAAPSGRSDLASRSYIVPSVIADQLRKTSRDLNTSDSALIHQLLRASLADLPNLARYTQSYLEWRDTTDLDLFSVRVSTQTTRAVVDHLERVTGRLDEAVRQSGAGRMSLSRVVTIVLFGHFYNEQSGELAPDLDALREQRTAAQRDDLARRLAALADG</sequence>
<reference evidence="2" key="1">
    <citation type="submission" date="2020-05" db="EMBL/GenBank/DDBJ databases">
        <authorList>
            <person name="Chiriac C."/>
            <person name="Salcher M."/>
            <person name="Ghai R."/>
            <person name="Kavagutti S V."/>
        </authorList>
    </citation>
    <scope>NUCLEOTIDE SEQUENCE</scope>
</reference>
<name>A0A6J7G6W7_9ZZZZ</name>
<evidence type="ECO:0000313" key="2">
    <source>
        <dbReference type="EMBL" id="CAB4900390.1"/>
    </source>
</evidence>